<proteinExistence type="predicted"/>
<protein>
    <submittedName>
        <fullName evidence="2">Alpha/beta hydrolase</fullName>
    </submittedName>
</protein>
<evidence type="ECO:0000259" key="1">
    <source>
        <dbReference type="Pfam" id="PF00561"/>
    </source>
</evidence>
<feature type="domain" description="AB hydrolase-1" evidence="1">
    <location>
        <begin position="30"/>
        <end position="270"/>
    </location>
</feature>
<organism evidence="2 3">
    <name type="scientific">Amycolatopsis acidiphila</name>
    <dbReference type="NCBI Taxonomy" id="715473"/>
    <lineage>
        <taxon>Bacteria</taxon>
        <taxon>Bacillati</taxon>
        <taxon>Actinomycetota</taxon>
        <taxon>Actinomycetes</taxon>
        <taxon>Pseudonocardiales</taxon>
        <taxon>Pseudonocardiaceae</taxon>
        <taxon>Amycolatopsis</taxon>
    </lineage>
</organism>
<dbReference type="GO" id="GO:0016787">
    <property type="term" value="F:hydrolase activity"/>
    <property type="evidence" value="ECO:0007669"/>
    <property type="project" value="UniProtKB-KW"/>
</dbReference>
<dbReference type="GO" id="GO:0016020">
    <property type="term" value="C:membrane"/>
    <property type="evidence" value="ECO:0007669"/>
    <property type="project" value="TreeGrafter"/>
</dbReference>
<accession>A0A558A3R1</accession>
<sequence>MATVKETGQERRVALPQGELRYHELGSGRPVVFVHGVLTNANLWRKVVPGLAEAGFRCIAPDWPLGSHELSMNPGADLSPVGQAELIADFLEALDLREVTLVANDTGGALTQIMLSRRPERVGQVVLTPSDSFEYFFPPIFKPLLTLAHLPGAMVLLALLLRVKALRPLPIFFGWVAKHPLPDDIARSYLWPLGRSAGVRRDLRKLLRGVHPRHTLAAAEKLRGLHRPVLLVWGSEEKLFPLKLAHRLVEVLPNARLITVPDTYTFISEDQPEVLVRHILEFMADLGLCDAPRKTVRTAPDRR</sequence>
<keyword evidence="3" id="KW-1185">Reference proteome</keyword>
<dbReference type="InterPro" id="IPR050266">
    <property type="entry name" value="AB_hydrolase_sf"/>
</dbReference>
<dbReference type="SUPFAM" id="SSF53474">
    <property type="entry name" value="alpha/beta-Hydrolases"/>
    <property type="match status" value="1"/>
</dbReference>
<dbReference type="OrthoDB" id="3400345at2"/>
<dbReference type="InterPro" id="IPR029058">
    <property type="entry name" value="AB_hydrolase_fold"/>
</dbReference>
<name>A0A558A3R1_9PSEU</name>
<keyword evidence="2" id="KW-0378">Hydrolase</keyword>
<dbReference type="AlphaFoldDB" id="A0A558A3R1"/>
<comment type="caution">
    <text evidence="2">The sequence shown here is derived from an EMBL/GenBank/DDBJ whole genome shotgun (WGS) entry which is preliminary data.</text>
</comment>
<reference evidence="2 3" key="1">
    <citation type="submission" date="2019-07" db="EMBL/GenBank/DDBJ databases">
        <title>New species of Amycolatopsis and Streptomyces.</title>
        <authorList>
            <person name="Duangmal K."/>
            <person name="Teo W.F.A."/>
            <person name="Lipun K."/>
        </authorList>
    </citation>
    <scope>NUCLEOTIDE SEQUENCE [LARGE SCALE GENOMIC DNA]</scope>
    <source>
        <strain evidence="2 3">JCM 30562</strain>
    </source>
</reference>
<dbReference type="Pfam" id="PF00561">
    <property type="entry name" value="Abhydrolase_1"/>
    <property type="match status" value="1"/>
</dbReference>
<dbReference type="Proteomes" id="UP000318578">
    <property type="component" value="Unassembled WGS sequence"/>
</dbReference>
<dbReference type="RefSeq" id="WP_144642534.1">
    <property type="nucleotide sequence ID" value="NZ_BNAX01000013.1"/>
</dbReference>
<gene>
    <name evidence="2" type="ORF">FNH06_25990</name>
</gene>
<dbReference type="InterPro" id="IPR000073">
    <property type="entry name" value="AB_hydrolase_1"/>
</dbReference>
<dbReference type="EMBL" id="VJZA01000054">
    <property type="protein sequence ID" value="TVT18890.1"/>
    <property type="molecule type" value="Genomic_DNA"/>
</dbReference>
<evidence type="ECO:0000313" key="2">
    <source>
        <dbReference type="EMBL" id="TVT18890.1"/>
    </source>
</evidence>
<dbReference type="Gene3D" id="3.40.50.1820">
    <property type="entry name" value="alpha/beta hydrolase"/>
    <property type="match status" value="1"/>
</dbReference>
<dbReference type="PANTHER" id="PTHR43798:SF24">
    <property type="entry name" value="CIS-3-ALKYL-4-ALKYLOXETAN-2-ONE DECARBOXYLASE"/>
    <property type="match status" value="1"/>
</dbReference>
<dbReference type="PANTHER" id="PTHR43798">
    <property type="entry name" value="MONOACYLGLYCEROL LIPASE"/>
    <property type="match status" value="1"/>
</dbReference>
<dbReference type="PRINTS" id="PR00111">
    <property type="entry name" value="ABHYDROLASE"/>
</dbReference>
<evidence type="ECO:0000313" key="3">
    <source>
        <dbReference type="Proteomes" id="UP000318578"/>
    </source>
</evidence>